<reference evidence="1" key="1">
    <citation type="submission" date="2020-05" db="EMBL/GenBank/DDBJ databases">
        <title>Large-scale comparative analyses of tick genomes elucidate their genetic diversity and vector capacities.</title>
        <authorList>
            <person name="Jia N."/>
            <person name="Wang J."/>
            <person name="Shi W."/>
            <person name="Du L."/>
            <person name="Sun Y."/>
            <person name="Zhan W."/>
            <person name="Jiang J."/>
            <person name="Wang Q."/>
            <person name="Zhang B."/>
            <person name="Ji P."/>
            <person name="Sakyi L.B."/>
            <person name="Cui X."/>
            <person name="Yuan T."/>
            <person name="Jiang B."/>
            <person name="Yang W."/>
            <person name="Lam T.T.-Y."/>
            <person name="Chang Q."/>
            <person name="Ding S."/>
            <person name="Wang X."/>
            <person name="Zhu J."/>
            <person name="Ruan X."/>
            <person name="Zhao L."/>
            <person name="Wei J."/>
            <person name="Que T."/>
            <person name="Du C."/>
            <person name="Cheng J."/>
            <person name="Dai P."/>
            <person name="Han X."/>
            <person name="Huang E."/>
            <person name="Gao Y."/>
            <person name="Liu J."/>
            <person name="Shao H."/>
            <person name="Ye R."/>
            <person name="Li L."/>
            <person name="Wei W."/>
            <person name="Wang X."/>
            <person name="Wang C."/>
            <person name="Yang T."/>
            <person name="Huo Q."/>
            <person name="Li W."/>
            <person name="Guo W."/>
            <person name="Chen H."/>
            <person name="Zhou L."/>
            <person name="Ni X."/>
            <person name="Tian J."/>
            <person name="Zhou Y."/>
            <person name="Sheng Y."/>
            <person name="Liu T."/>
            <person name="Pan Y."/>
            <person name="Xia L."/>
            <person name="Li J."/>
            <person name="Zhao F."/>
            <person name="Cao W."/>
        </authorList>
    </citation>
    <scope>NUCLEOTIDE SEQUENCE</scope>
    <source>
        <strain evidence="1">Hyas-2018</strain>
    </source>
</reference>
<protein>
    <submittedName>
        <fullName evidence="1">Uncharacterized protein</fullName>
    </submittedName>
</protein>
<gene>
    <name evidence="1" type="ORF">HPB50_018879</name>
</gene>
<comment type="caution">
    <text evidence="1">The sequence shown here is derived from an EMBL/GenBank/DDBJ whole genome shotgun (WGS) entry which is preliminary data.</text>
</comment>
<name>A0ACB7TMF8_HYAAI</name>
<keyword evidence="2" id="KW-1185">Reference proteome</keyword>
<proteinExistence type="predicted"/>
<sequence length="119" mass="13256">MPATLSENFLAVRSCSQHDILTKLDHGLKKQAEENRKNLLPIIETIIFCVRQEVPLRGTDDSGPINIPEVLPLKNDGNFRALLRMRAKCEDAALRAHMETPPASALCTSPKIQNELITL</sequence>
<evidence type="ECO:0000313" key="2">
    <source>
        <dbReference type="Proteomes" id="UP000821845"/>
    </source>
</evidence>
<dbReference type="EMBL" id="CM023481">
    <property type="protein sequence ID" value="KAH6947411.1"/>
    <property type="molecule type" value="Genomic_DNA"/>
</dbReference>
<dbReference type="Proteomes" id="UP000821845">
    <property type="component" value="Chromosome 1"/>
</dbReference>
<organism evidence="1 2">
    <name type="scientific">Hyalomma asiaticum</name>
    <name type="common">Tick</name>
    <dbReference type="NCBI Taxonomy" id="266040"/>
    <lineage>
        <taxon>Eukaryota</taxon>
        <taxon>Metazoa</taxon>
        <taxon>Ecdysozoa</taxon>
        <taxon>Arthropoda</taxon>
        <taxon>Chelicerata</taxon>
        <taxon>Arachnida</taxon>
        <taxon>Acari</taxon>
        <taxon>Parasitiformes</taxon>
        <taxon>Ixodida</taxon>
        <taxon>Ixodoidea</taxon>
        <taxon>Ixodidae</taxon>
        <taxon>Hyalomminae</taxon>
        <taxon>Hyalomma</taxon>
    </lineage>
</organism>
<accession>A0ACB7TMF8</accession>
<evidence type="ECO:0000313" key="1">
    <source>
        <dbReference type="EMBL" id="KAH6947411.1"/>
    </source>
</evidence>